<name>A0ABW5XDL6_9FLAO</name>
<evidence type="ECO:0000259" key="2">
    <source>
        <dbReference type="Pfam" id="PF04366"/>
    </source>
</evidence>
<evidence type="ECO:0000313" key="3">
    <source>
        <dbReference type="EMBL" id="MFD2835513.1"/>
    </source>
</evidence>
<keyword evidence="1" id="KW-0732">Signal</keyword>
<organism evidence="3 4">
    <name type="scientific">Christiangramia antarctica</name>
    <dbReference type="NCBI Taxonomy" id="2058158"/>
    <lineage>
        <taxon>Bacteria</taxon>
        <taxon>Pseudomonadati</taxon>
        <taxon>Bacteroidota</taxon>
        <taxon>Flavobacteriia</taxon>
        <taxon>Flavobacteriales</taxon>
        <taxon>Flavobacteriaceae</taxon>
        <taxon>Christiangramia</taxon>
    </lineage>
</organism>
<protein>
    <submittedName>
        <fullName evidence="3">YSC84-related protein</fullName>
    </submittedName>
</protein>
<evidence type="ECO:0000256" key="1">
    <source>
        <dbReference type="SAM" id="SignalP"/>
    </source>
</evidence>
<gene>
    <name evidence="3" type="ORF">ACFSYS_19630</name>
</gene>
<dbReference type="EMBL" id="JBHUOJ010000041">
    <property type="protein sequence ID" value="MFD2835513.1"/>
    <property type="molecule type" value="Genomic_DNA"/>
</dbReference>
<dbReference type="CDD" id="cd11524">
    <property type="entry name" value="SYLF"/>
    <property type="match status" value="1"/>
</dbReference>
<dbReference type="Pfam" id="PF04366">
    <property type="entry name" value="Ysc84"/>
    <property type="match status" value="1"/>
</dbReference>
<keyword evidence="4" id="KW-1185">Reference proteome</keyword>
<sequence>MKKLFLPVMAFFVLALSGCSSTIDNVKKDQIAKDAQVAKTAFINSSTNLDELFQKSEGYAIFPNVGKGAMVAGGASGNGAVYQKGNLIGYAKLKQVDIGFQLGGQAFRQVILFQTTKELERFKNGNFELSGNASAVAMDDGVAKSVEFRDGLAIATMPKAGAMIEVSVGGQKFEYIPLN</sequence>
<proteinExistence type="predicted"/>
<dbReference type="InterPro" id="IPR007461">
    <property type="entry name" value="Ysc84_actin-binding"/>
</dbReference>
<comment type="caution">
    <text evidence="3">The sequence shown here is derived from an EMBL/GenBank/DDBJ whole genome shotgun (WGS) entry which is preliminary data.</text>
</comment>
<dbReference type="PROSITE" id="PS51257">
    <property type="entry name" value="PROKAR_LIPOPROTEIN"/>
    <property type="match status" value="1"/>
</dbReference>
<reference evidence="4" key="1">
    <citation type="journal article" date="2019" name="Int. J. Syst. Evol. Microbiol.">
        <title>The Global Catalogue of Microorganisms (GCM) 10K type strain sequencing project: providing services to taxonomists for standard genome sequencing and annotation.</title>
        <authorList>
            <consortium name="The Broad Institute Genomics Platform"/>
            <consortium name="The Broad Institute Genome Sequencing Center for Infectious Disease"/>
            <person name="Wu L."/>
            <person name="Ma J."/>
        </authorList>
    </citation>
    <scope>NUCLEOTIDE SEQUENCE [LARGE SCALE GENOMIC DNA]</scope>
    <source>
        <strain evidence="4">KCTC 52925</strain>
    </source>
</reference>
<feature type="chain" id="PRO_5046952321" evidence="1">
    <location>
        <begin position="23"/>
        <end position="179"/>
    </location>
</feature>
<dbReference type="RefSeq" id="WP_251742256.1">
    <property type="nucleotide sequence ID" value="NZ_JBHUOJ010000041.1"/>
</dbReference>
<feature type="signal peptide" evidence="1">
    <location>
        <begin position="1"/>
        <end position="22"/>
    </location>
</feature>
<accession>A0ABW5XDL6</accession>
<evidence type="ECO:0000313" key="4">
    <source>
        <dbReference type="Proteomes" id="UP001597438"/>
    </source>
</evidence>
<feature type="domain" description="Ysc84 actin-binding" evidence="2">
    <location>
        <begin position="95"/>
        <end position="172"/>
    </location>
</feature>
<dbReference type="Proteomes" id="UP001597438">
    <property type="component" value="Unassembled WGS sequence"/>
</dbReference>